<organism evidence="2 3">
    <name type="scientific">Pleurodeles waltl</name>
    <name type="common">Iberian ribbed newt</name>
    <dbReference type="NCBI Taxonomy" id="8319"/>
    <lineage>
        <taxon>Eukaryota</taxon>
        <taxon>Metazoa</taxon>
        <taxon>Chordata</taxon>
        <taxon>Craniata</taxon>
        <taxon>Vertebrata</taxon>
        <taxon>Euteleostomi</taxon>
        <taxon>Amphibia</taxon>
        <taxon>Batrachia</taxon>
        <taxon>Caudata</taxon>
        <taxon>Salamandroidea</taxon>
        <taxon>Salamandridae</taxon>
        <taxon>Pleurodelinae</taxon>
        <taxon>Pleurodeles</taxon>
    </lineage>
</organism>
<feature type="region of interest" description="Disordered" evidence="1">
    <location>
        <begin position="86"/>
        <end position="110"/>
    </location>
</feature>
<name>A0AAV7T8Z4_PLEWA</name>
<sequence length="110" mass="11685">MATFGGARVAGCLRSRPSLPLFPSPYLCAQSREAPCCVVFKFCGKSPGAKKGAILRNQGGERCNWRSFGEGTGAMGVQRIQLREGGAAPHGTRPSRCQHIPGMVSHEPSL</sequence>
<dbReference type="AlphaFoldDB" id="A0AAV7T8Z4"/>
<gene>
    <name evidence="2" type="ORF">NDU88_004386</name>
</gene>
<evidence type="ECO:0000313" key="3">
    <source>
        <dbReference type="Proteomes" id="UP001066276"/>
    </source>
</evidence>
<reference evidence="2" key="1">
    <citation type="journal article" date="2022" name="bioRxiv">
        <title>Sequencing and chromosome-scale assembly of the giantPleurodeles waltlgenome.</title>
        <authorList>
            <person name="Brown T."/>
            <person name="Elewa A."/>
            <person name="Iarovenko S."/>
            <person name="Subramanian E."/>
            <person name="Araus A.J."/>
            <person name="Petzold A."/>
            <person name="Susuki M."/>
            <person name="Suzuki K.-i.T."/>
            <person name="Hayashi T."/>
            <person name="Toyoda A."/>
            <person name="Oliveira C."/>
            <person name="Osipova E."/>
            <person name="Leigh N.D."/>
            <person name="Simon A."/>
            <person name="Yun M.H."/>
        </authorList>
    </citation>
    <scope>NUCLEOTIDE SEQUENCE</scope>
    <source>
        <strain evidence="2">20211129_DDA</strain>
        <tissue evidence="2">Liver</tissue>
    </source>
</reference>
<comment type="caution">
    <text evidence="2">The sequence shown here is derived from an EMBL/GenBank/DDBJ whole genome shotgun (WGS) entry which is preliminary data.</text>
</comment>
<dbReference type="Proteomes" id="UP001066276">
    <property type="component" value="Chromosome 4_1"/>
</dbReference>
<evidence type="ECO:0000256" key="1">
    <source>
        <dbReference type="SAM" id="MobiDB-lite"/>
    </source>
</evidence>
<evidence type="ECO:0000313" key="2">
    <source>
        <dbReference type="EMBL" id="KAJ1172541.1"/>
    </source>
</evidence>
<accession>A0AAV7T8Z4</accession>
<keyword evidence="3" id="KW-1185">Reference proteome</keyword>
<proteinExistence type="predicted"/>
<protein>
    <submittedName>
        <fullName evidence="2">Uncharacterized protein</fullName>
    </submittedName>
</protein>
<dbReference type="EMBL" id="JANPWB010000007">
    <property type="protein sequence ID" value="KAJ1172541.1"/>
    <property type="molecule type" value="Genomic_DNA"/>
</dbReference>